<dbReference type="PANTHER" id="PTHR24305:SF161">
    <property type="entry name" value="P450, PUTATIVE (EUROFUNG)-RELATED"/>
    <property type="match status" value="1"/>
</dbReference>
<dbReference type="InterPro" id="IPR002401">
    <property type="entry name" value="Cyt_P450_E_grp-I"/>
</dbReference>
<evidence type="ECO:0000256" key="1">
    <source>
        <dbReference type="ARBA" id="ARBA00001971"/>
    </source>
</evidence>
<protein>
    <submittedName>
        <fullName evidence="6">Cytochrome P450</fullName>
    </submittedName>
</protein>
<evidence type="ECO:0000256" key="2">
    <source>
        <dbReference type="ARBA" id="ARBA00022723"/>
    </source>
</evidence>
<dbReference type="Gene3D" id="1.10.630.10">
    <property type="entry name" value="Cytochrome P450"/>
    <property type="match status" value="1"/>
</dbReference>
<name>A0A9P4RD27_9PLEO</name>
<evidence type="ECO:0000256" key="5">
    <source>
        <dbReference type="RuleBase" id="RU000461"/>
    </source>
</evidence>
<dbReference type="AlphaFoldDB" id="A0A9P4RD27"/>
<dbReference type="Pfam" id="PF00067">
    <property type="entry name" value="p450"/>
    <property type="match status" value="2"/>
</dbReference>
<evidence type="ECO:0000313" key="7">
    <source>
        <dbReference type="Proteomes" id="UP000799444"/>
    </source>
</evidence>
<keyword evidence="7" id="KW-1185">Reference proteome</keyword>
<dbReference type="InterPro" id="IPR036396">
    <property type="entry name" value="Cyt_P450_sf"/>
</dbReference>
<feature type="non-terminal residue" evidence="6">
    <location>
        <position position="1"/>
    </location>
</feature>
<evidence type="ECO:0000256" key="4">
    <source>
        <dbReference type="PIRSR" id="PIRSR602401-1"/>
    </source>
</evidence>
<dbReference type="PROSITE" id="PS00086">
    <property type="entry name" value="CYTOCHROME_P450"/>
    <property type="match status" value="1"/>
</dbReference>
<feature type="binding site" description="axial binding residue" evidence="4">
    <location>
        <position position="386"/>
    </location>
    <ligand>
        <name>heme</name>
        <dbReference type="ChEBI" id="CHEBI:30413"/>
    </ligand>
    <ligandPart>
        <name>Fe</name>
        <dbReference type="ChEBI" id="CHEBI:18248"/>
    </ligandPart>
</feature>
<evidence type="ECO:0000256" key="3">
    <source>
        <dbReference type="ARBA" id="ARBA00023004"/>
    </source>
</evidence>
<dbReference type="PRINTS" id="PR00385">
    <property type="entry name" value="P450"/>
</dbReference>
<dbReference type="GO" id="GO:0016705">
    <property type="term" value="F:oxidoreductase activity, acting on paired donors, with incorporation or reduction of molecular oxygen"/>
    <property type="evidence" value="ECO:0007669"/>
    <property type="project" value="InterPro"/>
</dbReference>
<dbReference type="OrthoDB" id="1470350at2759"/>
<comment type="similarity">
    <text evidence="5">Belongs to the cytochrome P450 family.</text>
</comment>
<proteinExistence type="inferred from homology"/>
<organism evidence="6 7">
    <name type="scientific">Polyplosphaeria fusca</name>
    <dbReference type="NCBI Taxonomy" id="682080"/>
    <lineage>
        <taxon>Eukaryota</taxon>
        <taxon>Fungi</taxon>
        <taxon>Dikarya</taxon>
        <taxon>Ascomycota</taxon>
        <taxon>Pezizomycotina</taxon>
        <taxon>Dothideomycetes</taxon>
        <taxon>Pleosporomycetidae</taxon>
        <taxon>Pleosporales</taxon>
        <taxon>Tetraplosphaeriaceae</taxon>
        <taxon>Polyplosphaeria</taxon>
    </lineage>
</organism>
<keyword evidence="2 4" id="KW-0479">Metal-binding</keyword>
<dbReference type="PRINTS" id="PR00463">
    <property type="entry name" value="EP450I"/>
</dbReference>
<keyword evidence="5" id="KW-0503">Monooxygenase</keyword>
<dbReference type="GO" id="GO:0020037">
    <property type="term" value="F:heme binding"/>
    <property type="evidence" value="ECO:0007669"/>
    <property type="project" value="InterPro"/>
</dbReference>
<keyword evidence="4 5" id="KW-0349">Heme</keyword>
<gene>
    <name evidence="6" type="ORF">EJ04DRAFT_423698</name>
</gene>
<evidence type="ECO:0000313" key="6">
    <source>
        <dbReference type="EMBL" id="KAF2740901.1"/>
    </source>
</evidence>
<dbReference type="SUPFAM" id="SSF48264">
    <property type="entry name" value="Cytochrome P450"/>
    <property type="match status" value="1"/>
</dbReference>
<dbReference type="EMBL" id="ML996098">
    <property type="protein sequence ID" value="KAF2740901.1"/>
    <property type="molecule type" value="Genomic_DNA"/>
</dbReference>
<dbReference type="GO" id="GO:0005506">
    <property type="term" value="F:iron ion binding"/>
    <property type="evidence" value="ECO:0007669"/>
    <property type="project" value="InterPro"/>
</dbReference>
<keyword evidence="5" id="KW-0560">Oxidoreductase</keyword>
<dbReference type="CDD" id="cd11058">
    <property type="entry name" value="CYP60B-like"/>
    <property type="match status" value="1"/>
</dbReference>
<dbReference type="GO" id="GO:0004497">
    <property type="term" value="F:monooxygenase activity"/>
    <property type="evidence" value="ECO:0007669"/>
    <property type="project" value="UniProtKB-KW"/>
</dbReference>
<dbReference type="InterPro" id="IPR017972">
    <property type="entry name" value="Cyt_P450_CS"/>
</dbReference>
<comment type="cofactor">
    <cofactor evidence="1 4">
        <name>heme</name>
        <dbReference type="ChEBI" id="CHEBI:30413"/>
    </cofactor>
</comment>
<comment type="caution">
    <text evidence="6">The sequence shown here is derived from an EMBL/GenBank/DDBJ whole genome shotgun (WGS) entry which is preliminary data.</text>
</comment>
<accession>A0A9P4RD27</accession>
<dbReference type="InterPro" id="IPR001128">
    <property type="entry name" value="Cyt_P450"/>
</dbReference>
<sequence>YPLSRFPGPWLAAYTNIPYSYWFLKGRQPFVMLALHEKYGPVVRTAPNELSFNTPESWKDIYGHRSGRKTFTKGDFYDGAAFADTVRSIVNTKDPVEHGKMRRHLAHAFSDRALTEQQVLITETIDLLIEKLEEHGDSKEGVNLQRWLNMAAFDLVGSLAFGKSFETLQNGSRLLGGRHRTATFNLQSLRLLPFLDVKRRYPRLGQPSDRPDFLTRLIERGESNEVQDIQLAAHSADLIIAGSDSSNTALSTARLSLCQHRYYLLREPGLLERAAREVRGRFSTYSEINFAATSNIPLIKAILLESLRIYPPLPLGLPRVVPDGGEVVNGQYIPARTLVSTNPLAATMSEKYFKDPWKFRPERLMGHNAVDVLGASQPFSTGPRGCIGQK</sequence>
<dbReference type="Proteomes" id="UP000799444">
    <property type="component" value="Unassembled WGS sequence"/>
</dbReference>
<dbReference type="InterPro" id="IPR050121">
    <property type="entry name" value="Cytochrome_P450_monoxygenase"/>
</dbReference>
<keyword evidence="3 4" id="KW-0408">Iron</keyword>
<reference evidence="6" key="1">
    <citation type="journal article" date="2020" name="Stud. Mycol.">
        <title>101 Dothideomycetes genomes: a test case for predicting lifestyles and emergence of pathogens.</title>
        <authorList>
            <person name="Haridas S."/>
            <person name="Albert R."/>
            <person name="Binder M."/>
            <person name="Bloem J."/>
            <person name="Labutti K."/>
            <person name="Salamov A."/>
            <person name="Andreopoulos B."/>
            <person name="Baker S."/>
            <person name="Barry K."/>
            <person name="Bills G."/>
            <person name="Bluhm B."/>
            <person name="Cannon C."/>
            <person name="Castanera R."/>
            <person name="Culley D."/>
            <person name="Daum C."/>
            <person name="Ezra D."/>
            <person name="Gonzalez J."/>
            <person name="Henrissat B."/>
            <person name="Kuo A."/>
            <person name="Liang C."/>
            <person name="Lipzen A."/>
            <person name="Lutzoni F."/>
            <person name="Magnuson J."/>
            <person name="Mondo S."/>
            <person name="Nolan M."/>
            <person name="Ohm R."/>
            <person name="Pangilinan J."/>
            <person name="Park H.-J."/>
            <person name="Ramirez L."/>
            <person name="Alfaro M."/>
            <person name="Sun H."/>
            <person name="Tritt A."/>
            <person name="Yoshinaga Y."/>
            <person name="Zwiers L.-H."/>
            <person name="Turgeon B."/>
            <person name="Goodwin S."/>
            <person name="Spatafora J."/>
            <person name="Crous P."/>
            <person name="Grigoriev I."/>
        </authorList>
    </citation>
    <scope>NUCLEOTIDE SEQUENCE</scope>
    <source>
        <strain evidence="6">CBS 125425</strain>
    </source>
</reference>
<dbReference type="PANTHER" id="PTHR24305">
    <property type="entry name" value="CYTOCHROME P450"/>
    <property type="match status" value="1"/>
</dbReference>